<dbReference type="RefSeq" id="WP_200391936.1">
    <property type="nucleotide sequence ID" value="NZ_JAENIO010000025.1"/>
</dbReference>
<sequence>MKIFLPLFALFFCSFATAQKVPTVFADYLEPDVAVKGEVVVVVPPDEIQQYIRKVDEVRKADPEWFAEYSEKAKPGVPLPFHEKLGLSEEEYADYLELWDQRKMEAVPQGEVIVRLEQAEEGLWRIRVTGVGSDITTMLYNPADDTYTTTSGVMKRIEDIAADKRSILGAWTGKEWKMELEDSFGTTKENLAIGKLADGSFGLLVYRIQEVSTSGRRLFDKSMVIRFAIKQS</sequence>
<evidence type="ECO:0000256" key="1">
    <source>
        <dbReference type="SAM" id="SignalP"/>
    </source>
</evidence>
<protein>
    <submittedName>
        <fullName evidence="2">Uncharacterized protein</fullName>
    </submittedName>
</protein>
<evidence type="ECO:0000313" key="2">
    <source>
        <dbReference type="EMBL" id="MBK1834501.1"/>
    </source>
</evidence>
<comment type="caution">
    <text evidence="2">The sequence shown here is derived from an EMBL/GenBank/DDBJ whole genome shotgun (WGS) entry which is preliminary data.</text>
</comment>
<evidence type="ECO:0000313" key="3">
    <source>
        <dbReference type="Proteomes" id="UP000604083"/>
    </source>
</evidence>
<dbReference type="AlphaFoldDB" id="A0A934RU23"/>
<keyword evidence="3" id="KW-1185">Reference proteome</keyword>
<dbReference type="EMBL" id="JAENIO010000025">
    <property type="protein sequence ID" value="MBK1834501.1"/>
    <property type="molecule type" value="Genomic_DNA"/>
</dbReference>
<accession>A0A934RU23</accession>
<keyword evidence="1" id="KW-0732">Signal</keyword>
<reference evidence="2" key="1">
    <citation type="submission" date="2021-01" db="EMBL/GenBank/DDBJ databases">
        <title>Modified the classification status of verrucomicrobia.</title>
        <authorList>
            <person name="Feng X."/>
        </authorList>
    </citation>
    <scope>NUCLEOTIDE SEQUENCE</scope>
    <source>
        <strain evidence="2">KCTC 12986</strain>
    </source>
</reference>
<organism evidence="2 3">
    <name type="scientific">Roseibacillus ishigakijimensis</name>
    <dbReference type="NCBI Taxonomy" id="454146"/>
    <lineage>
        <taxon>Bacteria</taxon>
        <taxon>Pseudomonadati</taxon>
        <taxon>Verrucomicrobiota</taxon>
        <taxon>Verrucomicrobiia</taxon>
        <taxon>Verrucomicrobiales</taxon>
        <taxon>Verrucomicrobiaceae</taxon>
        <taxon>Roseibacillus</taxon>
    </lineage>
</organism>
<feature type="chain" id="PRO_5036828649" evidence="1">
    <location>
        <begin position="19"/>
        <end position="232"/>
    </location>
</feature>
<dbReference type="Proteomes" id="UP000604083">
    <property type="component" value="Unassembled WGS sequence"/>
</dbReference>
<name>A0A934RU23_9BACT</name>
<proteinExistence type="predicted"/>
<gene>
    <name evidence="2" type="ORF">JIN78_10555</name>
</gene>
<feature type="signal peptide" evidence="1">
    <location>
        <begin position="1"/>
        <end position="18"/>
    </location>
</feature>